<dbReference type="GeneID" id="54363954"/>
<dbReference type="SUPFAM" id="SSF51338">
    <property type="entry name" value="Composite domain of metallo-dependent hydrolases"/>
    <property type="match status" value="1"/>
</dbReference>
<dbReference type="CDD" id="cd01299">
    <property type="entry name" value="Met_dep_hydrolase_A"/>
    <property type="match status" value="1"/>
</dbReference>
<dbReference type="InterPro" id="IPR051781">
    <property type="entry name" value="Metallo-dep_Hydrolase"/>
</dbReference>
<reference evidence="3" key="1">
    <citation type="submission" date="2020-01" db="EMBL/GenBank/DDBJ databases">
        <authorList>
            <consortium name="DOE Joint Genome Institute"/>
            <person name="Haridas S."/>
            <person name="Albert R."/>
            <person name="Binder M."/>
            <person name="Bloem J."/>
            <person name="Labutti K."/>
            <person name="Salamov A."/>
            <person name="Andreopoulos B."/>
            <person name="Baker S.E."/>
            <person name="Barry K."/>
            <person name="Bills G."/>
            <person name="Bluhm B.H."/>
            <person name="Cannon C."/>
            <person name="Castanera R."/>
            <person name="Culley D.E."/>
            <person name="Daum C."/>
            <person name="Ezra D."/>
            <person name="Gonzalez J.B."/>
            <person name="Henrissat B."/>
            <person name="Kuo A."/>
            <person name="Liang C."/>
            <person name="Lipzen A."/>
            <person name="Lutzoni F."/>
            <person name="Magnuson J."/>
            <person name="Mondo S."/>
            <person name="Nolan M."/>
            <person name="Ohm R."/>
            <person name="Pangilinan J."/>
            <person name="Park H.-J."/>
            <person name="Ramirez L."/>
            <person name="Alfaro M."/>
            <person name="Sun H."/>
            <person name="Tritt A."/>
            <person name="Yoshinaga Y."/>
            <person name="Zwiers L.-H."/>
            <person name="Turgeon B.G."/>
            <person name="Goodwin S.B."/>
            <person name="Spatafora J.W."/>
            <person name="Crous P.W."/>
            <person name="Grigoriev I.V."/>
        </authorList>
    </citation>
    <scope>NUCLEOTIDE SEQUENCE</scope>
    <source>
        <strain evidence="3">CBS 342.82</strain>
    </source>
</reference>
<evidence type="ECO:0000259" key="1">
    <source>
        <dbReference type="Pfam" id="PF01979"/>
    </source>
</evidence>
<dbReference type="OrthoDB" id="194468at2759"/>
<dbReference type="PANTHER" id="PTHR43135:SF3">
    <property type="entry name" value="ALPHA-D-RIBOSE 1-METHYLPHOSPHONATE 5-TRIPHOSPHATE DIPHOSPHATASE"/>
    <property type="match status" value="1"/>
</dbReference>
<keyword evidence="2" id="KW-1185">Reference proteome</keyword>
<dbReference type="Proteomes" id="UP000504637">
    <property type="component" value="Unplaced"/>
</dbReference>
<reference evidence="3" key="2">
    <citation type="submission" date="2020-04" db="EMBL/GenBank/DDBJ databases">
        <authorList>
            <consortium name="NCBI Genome Project"/>
        </authorList>
    </citation>
    <scope>NUCLEOTIDE SEQUENCE</scope>
    <source>
        <strain evidence="3">CBS 342.82</strain>
    </source>
</reference>
<proteinExistence type="predicted"/>
<evidence type="ECO:0000313" key="2">
    <source>
        <dbReference type="Proteomes" id="UP000504637"/>
    </source>
</evidence>
<dbReference type="InterPro" id="IPR011059">
    <property type="entry name" value="Metal-dep_hydrolase_composite"/>
</dbReference>
<dbReference type="AlphaFoldDB" id="A0A6J3MGG2"/>
<dbReference type="SUPFAM" id="SSF51556">
    <property type="entry name" value="Metallo-dependent hydrolases"/>
    <property type="match status" value="1"/>
</dbReference>
<feature type="domain" description="Amidohydrolase-related" evidence="1">
    <location>
        <begin position="87"/>
        <end position="442"/>
    </location>
</feature>
<dbReference type="InterPro" id="IPR006680">
    <property type="entry name" value="Amidohydro-rel"/>
</dbReference>
<dbReference type="Gene3D" id="2.30.40.10">
    <property type="entry name" value="Urease, subunit C, domain 1"/>
    <property type="match status" value="1"/>
</dbReference>
<dbReference type="Gene3D" id="3.20.20.140">
    <property type="entry name" value="Metal-dependent hydrolases"/>
    <property type="match status" value="1"/>
</dbReference>
<dbReference type="RefSeq" id="XP_033463989.1">
    <property type="nucleotide sequence ID" value="XM_033606154.1"/>
</dbReference>
<organism evidence="3">
    <name type="scientific">Dissoconium aciculare CBS 342.82</name>
    <dbReference type="NCBI Taxonomy" id="1314786"/>
    <lineage>
        <taxon>Eukaryota</taxon>
        <taxon>Fungi</taxon>
        <taxon>Dikarya</taxon>
        <taxon>Ascomycota</taxon>
        <taxon>Pezizomycotina</taxon>
        <taxon>Dothideomycetes</taxon>
        <taxon>Dothideomycetidae</taxon>
        <taxon>Mycosphaerellales</taxon>
        <taxon>Dissoconiaceae</taxon>
        <taxon>Dissoconium</taxon>
    </lineage>
</organism>
<dbReference type="Pfam" id="PF01979">
    <property type="entry name" value="Amidohydro_1"/>
    <property type="match status" value="1"/>
</dbReference>
<dbReference type="PANTHER" id="PTHR43135">
    <property type="entry name" value="ALPHA-D-RIBOSE 1-METHYLPHOSPHONATE 5-TRIPHOSPHATE DIPHOSPHATASE"/>
    <property type="match status" value="1"/>
</dbReference>
<name>A0A6J3MGG2_9PEZI</name>
<evidence type="ECO:0000313" key="3">
    <source>
        <dbReference type="RefSeq" id="XP_033463989.1"/>
    </source>
</evidence>
<dbReference type="GO" id="GO:0016810">
    <property type="term" value="F:hydrolase activity, acting on carbon-nitrogen (but not peptide) bonds"/>
    <property type="evidence" value="ECO:0007669"/>
    <property type="project" value="InterPro"/>
</dbReference>
<sequence length="461" mass="49448">MAVPATPAPRSGVPWTARPARSLNLINARLIDPKDGAVHEHVRLDIRDGRIERMLKLTAPVTQPPSDTELAAFKRDHIVLVDLAGKFVIPGLIDCHVHLATPPGEDGLKSTLNQDPAASLLRQPYLAHEMLKRGFTTIRDCGGAGLALKEALAENLYPGPRLFTCGHAMSQTGGHGDLRDARDAEYGTRGSSGHVRGHGRVADGADECLRAAREELRQGADFIRIMVSGGVVSPTDRLASLQYTSEEVRAFVQVAANAGTYVTAHAHTPAAIRHALENGVRGIDHGNFLDDATAVLMAEKGAFLTPALITYASMSVPESAAFLPPATASKNAQVLNSSVASLQVADKAGVTMCFGTDLLGSLQAKQTGEFVLRKRAGLSALKILQSATINAAKLLQKEDRLGRLREGSAADLLILNANPLEDIEVLDRPRKHLLAVIKDGRVLESRWYSLAKDVDRESIIE</sequence>
<dbReference type="InterPro" id="IPR032466">
    <property type="entry name" value="Metal_Hydrolase"/>
</dbReference>
<dbReference type="InterPro" id="IPR057744">
    <property type="entry name" value="OTAase-like"/>
</dbReference>
<protein>
    <recommendedName>
        <fullName evidence="1">Amidohydrolase-related domain-containing protein</fullName>
    </recommendedName>
</protein>
<gene>
    <name evidence="3" type="ORF">K489DRAFT_385697</name>
</gene>
<reference evidence="3" key="3">
    <citation type="submission" date="2025-08" db="UniProtKB">
        <authorList>
            <consortium name="RefSeq"/>
        </authorList>
    </citation>
    <scope>IDENTIFICATION</scope>
    <source>
        <strain evidence="3">CBS 342.82</strain>
    </source>
</reference>
<accession>A0A6J3MGG2</accession>